<dbReference type="InterPro" id="IPR012989">
    <property type="entry name" value="SEP_domain"/>
</dbReference>
<dbReference type="InterPro" id="IPR001012">
    <property type="entry name" value="UBX_dom"/>
</dbReference>
<dbReference type="Gene3D" id="3.30.420.210">
    <property type="entry name" value="SEP domain"/>
    <property type="match status" value="1"/>
</dbReference>
<dbReference type="FunFam" id="3.30.420.210:FF:000002">
    <property type="entry name" value="UBX domain-containing protein 1"/>
    <property type="match status" value="1"/>
</dbReference>
<dbReference type="SUPFAM" id="SSF54236">
    <property type="entry name" value="Ubiquitin-like"/>
    <property type="match status" value="1"/>
</dbReference>
<organism evidence="4 5">
    <name type="scientific">Daedalea quercina L-15889</name>
    <dbReference type="NCBI Taxonomy" id="1314783"/>
    <lineage>
        <taxon>Eukaryota</taxon>
        <taxon>Fungi</taxon>
        <taxon>Dikarya</taxon>
        <taxon>Basidiomycota</taxon>
        <taxon>Agaricomycotina</taxon>
        <taxon>Agaricomycetes</taxon>
        <taxon>Polyporales</taxon>
        <taxon>Fomitopsis</taxon>
    </lineage>
</organism>
<dbReference type="EMBL" id="KV429121">
    <property type="protein sequence ID" value="KZT64686.1"/>
    <property type="molecule type" value="Genomic_DNA"/>
</dbReference>
<protein>
    <submittedName>
        <fullName evidence="4">SEP-domain-containing protein</fullName>
    </submittedName>
</protein>
<dbReference type="InterPro" id="IPR029071">
    <property type="entry name" value="Ubiquitin-like_domsf"/>
</dbReference>
<keyword evidence="5" id="KW-1185">Reference proteome</keyword>
<dbReference type="PANTHER" id="PTHR23333">
    <property type="entry name" value="UBX DOMAIN CONTAINING PROTEIN"/>
    <property type="match status" value="1"/>
</dbReference>
<feature type="domain" description="SEP" evidence="3">
    <location>
        <begin position="168"/>
        <end position="233"/>
    </location>
</feature>
<dbReference type="STRING" id="1314783.A0A165LPF0"/>
<dbReference type="GO" id="GO:0043130">
    <property type="term" value="F:ubiquitin binding"/>
    <property type="evidence" value="ECO:0007669"/>
    <property type="project" value="TreeGrafter"/>
</dbReference>
<proteinExistence type="predicted"/>
<dbReference type="GO" id="GO:0007030">
    <property type="term" value="P:Golgi organization"/>
    <property type="evidence" value="ECO:0007669"/>
    <property type="project" value="TreeGrafter"/>
</dbReference>
<dbReference type="GO" id="GO:0031468">
    <property type="term" value="P:nuclear membrane reassembly"/>
    <property type="evidence" value="ECO:0007669"/>
    <property type="project" value="TreeGrafter"/>
</dbReference>
<dbReference type="OrthoDB" id="25887at2759"/>
<dbReference type="GO" id="GO:0005634">
    <property type="term" value="C:nucleus"/>
    <property type="evidence" value="ECO:0007669"/>
    <property type="project" value="TreeGrafter"/>
</dbReference>
<evidence type="ECO:0000256" key="1">
    <source>
        <dbReference type="SAM" id="MobiDB-lite"/>
    </source>
</evidence>
<sequence>MSGSNDRPAKVWSRPSGQIGRIGGWSSSSNRTGSGPHIATLGNSGSSGPAAPPASAPPRNAHASSDEDDEDENAGREGDGETWFAGGERSGISVQNPNRPNAVPGGSLVRDLLRRAAQCASLFAGHVRTASSSGSSAFRGGGHTLGSDEVDSAFIPDPEASARPEQETAIRHLTFWREGFSIEDGDLMRYDDQANSQILSEINSGRAPPHILNVAPGQPVELRVVKRLEDNFVPTPKARSAFSGEGHRLGSPVPSLAALGGPSAFTEMPGSFPVATTSGSEAAAVVTATTGQARSAESIQTRFEVDQSLPTTSVQVRLADGTRMVCRMNLTHTVGDIRNFINASRPENLTREYTIQTTFPVKVLDDDSKTIEQAGLANAVVVQRWV</sequence>
<dbReference type="AlphaFoldDB" id="A0A165LPF0"/>
<dbReference type="PROSITE" id="PS50033">
    <property type="entry name" value="UBX"/>
    <property type="match status" value="1"/>
</dbReference>
<dbReference type="Proteomes" id="UP000076727">
    <property type="component" value="Unassembled WGS sequence"/>
</dbReference>
<accession>A0A165LPF0</accession>
<evidence type="ECO:0000313" key="5">
    <source>
        <dbReference type="Proteomes" id="UP000076727"/>
    </source>
</evidence>
<dbReference type="GO" id="GO:0061025">
    <property type="term" value="P:membrane fusion"/>
    <property type="evidence" value="ECO:0007669"/>
    <property type="project" value="TreeGrafter"/>
</dbReference>
<name>A0A165LPF0_9APHY</name>
<evidence type="ECO:0000259" key="3">
    <source>
        <dbReference type="PROSITE" id="PS51399"/>
    </source>
</evidence>
<dbReference type="Pfam" id="PF00789">
    <property type="entry name" value="UBX"/>
    <property type="match status" value="1"/>
</dbReference>
<dbReference type="Pfam" id="PF08059">
    <property type="entry name" value="SEP"/>
    <property type="match status" value="1"/>
</dbReference>
<dbReference type="InterPro" id="IPR036241">
    <property type="entry name" value="NSFL1C_SEP_dom_sf"/>
</dbReference>
<dbReference type="SMART" id="SM00553">
    <property type="entry name" value="SEP"/>
    <property type="match status" value="1"/>
</dbReference>
<gene>
    <name evidence="4" type="ORF">DAEQUDRAFT_805101</name>
</gene>
<dbReference type="GO" id="GO:0043161">
    <property type="term" value="P:proteasome-mediated ubiquitin-dependent protein catabolic process"/>
    <property type="evidence" value="ECO:0007669"/>
    <property type="project" value="TreeGrafter"/>
</dbReference>
<dbReference type="SUPFAM" id="SSF102848">
    <property type="entry name" value="NSFL1 (p97 ATPase) cofactor p47, SEP domain"/>
    <property type="match status" value="1"/>
</dbReference>
<feature type="region of interest" description="Disordered" evidence="1">
    <location>
        <begin position="1"/>
        <end position="106"/>
    </location>
</feature>
<dbReference type="PANTHER" id="PTHR23333:SF20">
    <property type="entry name" value="NSFL1 COFACTOR P47"/>
    <property type="match status" value="1"/>
</dbReference>
<dbReference type="PROSITE" id="PS51399">
    <property type="entry name" value="SEP"/>
    <property type="match status" value="1"/>
</dbReference>
<feature type="domain" description="UBX" evidence="2">
    <location>
        <begin position="307"/>
        <end position="384"/>
    </location>
</feature>
<dbReference type="CDD" id="cd01770">
    <property type="entry name" value="UBX_UBXN2"/>
    <property type="match status" value="1"/>
</dbReference>
<evidence type="ECO:0000313" key="4">
    <source>
        <dbReference type="EMBL" id="KZT64686.1"/>
    </source>
</evidence>
<dbReference type="SMART" id="SM00166">
    <property type="entry name" value="UBX"/>
    <property type="match status" value="1"/>
</dbReference>
<dbReference type="Gene3D" id="3.10.20.90">
    <property type="entry name" value="Phosphatidylinositol 3-kinase Catalytic Subunit, Chain A, domain 1"/>
    <property type="match status" value="1"/>
</dbReference>
<reference evidence="4 5" key="1">
    <citation type="journal article" date="2016" name="Mol. Biol. Evol.">
        <title>Comparative Genomics of Early-Diverging Mushroom-Forming Fungi Provides Insights into the Origins of Lignocellulose Decay Capabilities.</title>
        <authorList>
            <person name="Nagy L.G."/>
            <person name="Riley R."/>
            <person name="Tritt A."/>
            <person name="Adam C."/>
            <person name="Daum C."/>
            <person name="Floudas D."/>
            <person name="Sun H."/>
            <person name="Yadav J.S."/>
            <person name="Pangilinan J."/>
            <person name="Larsson K.H."/>
            <person name="Matsuura K."/>
            <person name="Barry K."/>
            <person name="Labutti K."/>
            <person name="Kuo R."/>
            <person name="Ohm R.A."/>
            <person name="Bhattacharya S.S."/>
            <person name="Shirouzu T."/>
            <person name="Yoshinaga Y."/>
            <person name="Martin F.M."/>
            <person name="Grigoriev I.V."/>
            <person name="Hibbett D.S."/>
        </authorList>
    </citation>
    <scope>NUCLEOTIDE SEQUENCE [LARGE SCALE GENOMIC DNA]</scope>
    <source>
        <strain evidence="4 5">L-15889</strain>
    </source>
</reference>
<evidence type="ECO:0000259" key="2">
    <source>
        <dbReference type="PROSITE" id="PS50033"/>
    </source>
</evidence>
<dbReference type="GO" id="GO:0000045">
    <property type="term" value="P:autophagosome assembly"/>
    <property type="evidence" value="ECO:0007669"/>
    <property type="project" value="TreeGrafter"/>
</dbReference>
<dbReference type="GO" id="GO:0005829">
    <property type="term" value="C:cytosol"/>
    <property type="evidence" value="ECO:0007669"/>
    <property type="project" value="TreeGrafter"/>
</dbReference>